<reference evidence="11" key="1">
    <citation type="submission" date="2007-10" db="EMBL/GenBank/DDBJ databases">
        <title>Complete sequence of chromosome of Desulforudis audaxviator MP104C.</title>
        <authorList>
            <person name="Copeland A."/>
            <person name="Lucas S."/>
            <person name="Lapidus A."/>
            <person name="Barry K."/>
            <person name="Glavina del Rio T."/>
            <person name="Dalin E."/>
            <person name="Tice H."/>
            <person name="Bruce D."/>
            <person name="Pitluck S."/>
            <person name="Lowry S.R."/>
            <person name="Larimer F."/>
            <person name="Land M.L."/>
            <person name="Hauser L."/>
            <person name="Kyrpides N."/>
            <person name="Ivanova N.N."/>
            <person name="Richardson P."/>
        </authorList>
    </citation>
    <scope>NUCLEOTIDE SEQUENCE [LARGE SCALE GENOMIC DNA]</scope>
    <source>
        <strain evidence="11">MP104C</strain>
    </source>
</reference>
<feature type="domain" description="Lysidine-tRNA(Ile) synthetase C-terminal" evidence="9">
    <location>
        <begin position="387"/>
        <end position="460"/>
    </location>
</feature>
<proteinExistence type="inferred from homology"/>
<dbReference type="HAMAP" id="MF_01161">
    <property type="entry name" value="tRNA_Ile_lys_synt"/>
    <property type="match status" value="1"/>
</dbReference>
<evidence type="ECO:0000256" key="4">
    <source>
        <dbReference type="ARBA" id="ARBA00022694"/>
    </source>
</evidence>
<dbReference type="EC" id="6.3.4.19" evidence="8"/>
<dbReference type="SUPFAM" id="SSF56037">
    <property type="entry name" value="PheT/TilS domain"/>
    <property type="match status" value="1"/>
</dbReference>
<gene>
    <name evidence="8" type="primary">tilS</name>
    <name evidence="10" type="ordered locus">Daud_0086</name>
</gene>
<organism evidence="10 11">
    <name type="scientific">Desulforudis audaxviator (strain MP104C)</name>
    <dbReference type="NCBI Taxonomy" id="477974"/>
    <lineage>
        <taxon>Bacteria</taxon>
        <taxon>Bacillati</taxon>
        <taxon>Bacillota</taxon>
        <taxon>Clostridia</taxon>
        <taxon>Thermoanaerobacterales</taxon>
        <taxon>Candidatus Desulforudaceae</taxon>
        <taxon>Candidatus Desulforudis</taxon>
    </lineage>
</organism>
<dbReference type="InterPro" id="IPR011063">
    <property type="entry name" value="TilS/TtcA_N"/>
</dbReference>
<dbReference type="InterPro" id="IPR012796">
    <property type="entry name" value="Lysidine-tRNA-synth_C"/>
</dbReference>
<evidence type="ECO:0000256" key="6">
    <source>
        <dbReference type="ARBA" id="ARBA00022840"/>
    </source>
</evidence>
<dbReference type="STRING" id="477974.Daud_0086"/>
<dbReference type="Pfam" id="PF01171">
    <property type="entry name" value="ATP_bind_3"/>
    <property type="match status" value="1"/>
</dbReference>
<dbReference type="InterPro" id="IPR012094">
    <property type="entry name" value="tRNA_Ile_lys_synt"/>
</dbReference>
<dbReference type="InterPro" id="IPR014729">
    <property type="entry name" value="Rossmann-like_a/b/a_fold"/>
</dbReference>
<dbReference type="PANTHER" id="PTHR43033">
    <property type="entry name" value="TRNA(ILE)-LYSIDINE SYNTHASE-RELATED"/>
    <property type="match status" value="1"/>
</dbReference>
<dbReference type="InterPro" id="IPR015262">
    <property type="entry name" value="tRNA_Ile_lys_synt_subst-bd"/>
</dbReference>
<evidence type="ECO:0000256" key="5">
    <source>
        <dbReference type="ARBA" id="ARBA00022741"/>
    </source>
</evidence>
<dbReference type="HOGENOM" id="CLU_018869_0_1_9"/>
<accession>B1I1P2</accession>
<dbReference type="InterPro" id="IPR012795">
    <property type="entry name" value="tRNA_Ile_lys_synt_N"/>
</dbReference>
<dbReference type="SMART" id="SM00977">
    <property type="entry name" value="TilS_C"/>
    <property type="match status" value="1"/>
</dbReference>
<dbReference type="SUPFAM" id="SSF52402">
    <property type="entry name" value="Adenine nucleotide alpha hydrolases-like"/>
    <property type="match status" value="1"/>
</dbReference>
<keyword evidence="4 8" id="KW-0819">tRNA processing</keyword>
<keyword evidence="5 8" id="KW-0547">Nucleotide-binding</keyword>
<comment type="similarity">
    <text evidence="8">Belongs to the tRNA(Ile)-lysidine synthase family.</text>
</comment>
<comment type="catalytic activity">
    <reaction evidence="7 8">
        <text>cytidine(34) in tRNA(Ile2) + L-lysine + ATP = lysidine(34) in tRNA(Ile2) + AMP + diphosphate + H(+)</text>
        <dbReference type="Rhea" id="RHEA:43744"/>
        <dbReference type="Rhea" id="RHEA-COMP:10625"/>
        <dbReference type="Rhea" id="RHEA-COMP:10670"/>
        <dbReference type="ChEBI" id="CHEBI:15378"/>
        <dbReference type="ChEBI" id="CHEBI:30616"/>
        <dbReference type="ChEBI" id="CHEBI:32551"/>
        <dbReference type="ChEBI" id="CHEBI:33019"/>
        <dbReference type="ChEBI" id="CHEBI:82748"/>
        <dbReference type="ChEBI" id="CHEBI:83665"/>
        <dbReference type="ChEBI" id="CHEBI:456215"/>
        <dbReference type="EC" id="6.3.4.19"/>
    </reaction>
</comment>
<dbReference type="Gene3D" id="3.40.50.620">
    <property type="entry name" value="HUPs"/>
    <property type="match status" value="1"/>
</dbReference>
<evidence type="ECO:0000313" key="11">
    <source>
        <dbReference type="Proteomes" id="UP000008544"/>
    </source>
</evidence>
<dbReference type="Pfam" id="PF09179">
    <property type="entry name" value="TilS"/>
    <property type="match status" value="1"/>
</dbReference>
<name>B1I1P2_DESAP</name>
<dbReference type="CDD" id="cd01992">
    <property type="entry name" value="TilS_N"/>
    <property type="match status" value="1"/>
</dbReference>
<comment type="subcellular location">
    <subcellularLocation>
        <location evidence="1 8">Cytoplasm</location>
    </subcellularLocation>
</comment>
<dbReference type="Gene3D" id="1.20.59.20">
    <property type="match status" value="1"/>
</dbReference>
<feature type="binding site" evidence="8">
    <location>
        <begin position="28"/>
        <end position="33"/>
    </location>
    <ligand>
        <name>ATP</name>
        <dbReference type="ChEBI" id="CHEBI:30616"/>
    </ligand>
</feature>
<dbReference type="eggNOG" id="COG0037">
    <property type="taxonomic scope" value="Bacteria"/>
</dbReference>
<evidence type="ECO:0000256" key="7">
    <source>
        <dbReference type="ARBA" id="ARBA00048539"/>
    </source>
</evidence>
<keyword evidence="2 8" id="KW-0963">Cytoplasm</keyword>
<evidence type="ECO:0000256" key="8">
    <source>
        <dbReference type="HAMAP-Rule" id="MF_01161"/>
    </source>
</evidence>
<evidence type="ECO:0000313" key="10">
    <source>
        <dbReference type="EMBL" id="ACA58654.1"/>
    </source>
</evidence>
<dbReference type="KEGG" id="dau:Daud_0086"/>
<evidence type="ECO:0000259" key="9">
    <source>
        <dbReference type="SMART" id="SM00977"/>
    </source>
</evidence>
<reference evidence="10 11" key="2">
    <citation type="journal article" date="2008" name="Science">
        <title>Environmental genomics reveals a single-species ecosystem deep within Earth.</title>
        <authorList>
            <person name="Chivian D."/>
            <person name="Brodie E.L."/>
            <person name="Alm E.J."/>
            <person name="Culley D.E."/>
            <person name="Dehal P.S."/>
            <person name="Desantis T.Z."/>
            <person name="Gihring T.M."/>
            <person name="Lapidus A."/>
            <person name="Lin L.H."/>
            <person name="Lowry S.R."/>
            <person name="Moser D.P."/>
            <person name="Richardson P.M."/>
            <person name="Southam G."/>
            <person name="Wanger G."/>
            <person name="Pratt L.M."/>
            <person name="Andersen G.L."/>
            <person name="Hazen T.C."/>
            <person name="Brockman F.J."/>
            <person name="Arkin A.P."/>
            <person name="Onstott T.C."/>
        </authorList>
    </citation>
    <scope>NUCLEOTIDE SEQUENCE [LARGE SCALE GENOMIC DNA]</scope>
    <source>
        <strain evidence="10 11">MP104C</strain>
    </source>
</reference>
<evidence type="ECO:0000256" key="1">
    <source>
        <dbReference type="ARBA" id="ARBA00004496"/>
    </source>
</evidence>
<dbReference type="NCBIfam" id="TIGR02432">
    <property type="entry name" value="lysidine_TilS_N"/>
    <property type="match status" value="1"/>
</dbReference>
<dbReference type="PANTHER" id="PTHR43033:SF1">
    <property type="entry name" value="TRNA(ILE)-LYSIDINE SYNTHASE-RELATED"/>
    <property type="match status" value="1"/>
</dbReference>
<protein>
    <recommendedName>
        <fullName evidence="8">tRNA(Ile)-lysidine synthase</fullName>
        <ecNumber evidence="8">6.3.4.19</ecNumber>
    </recommendedName>
    <alternativeName>
        <fullName evidence="8">tRNA(Ile)-2-lysyl-cytidine synthase</fullName>
    </alternativeName>
    <alternativeName>
        <fullName evidence="8">tRNA(Ile)-lysidine synthetase</fullName>
    </alternativeName>
</protein>
<keyword evidence="6 8" id="KW-0067">ATP-binding</keyword>
<keyword evidence="3 8" id="KW-0436">Ligase</keyword>
<dbReference type="Proteomes" id="UP000008544">
    <property type="component" value="Chromosome"/>
</dbReference>
<evidence type="ECO:0000256" key="2">
    <source>
        <dbReference type="ARBA" id="ARBA00022490"/>
    </source>
</evidence>
<dbReference type="SUPFAM" id="SSF82829">
    <property type="entry name" value="MesJ substrate recognition domain-like"/>
    <property type="match status" value="1"/>
</dbReference>
<dbReference type="Pfam" id="PF11734">
    <property type="entry name" value="TilS_C"/>
    <property type="match status" value="1"/>
</dbReference>
<dbReference type="NCBIfam" id="TIGR02433">
    <property type="entry name" value="lysidine_TilS_C"/>
    <property type="match status" value="1"/>
</dbReference>
<evidence type="ECO:0000256" key="3">
    <source>
        <dbReference type="ARBA" id="ARBA00022598"/>
    </source>
</evidence>
<keyword evidence="11" id="KW-1185">Reference proteome</keyword>
<comment type="function">
    <text evidence="8">Ligates lysine onto the cytidine present at position 34 of the AUA codon-specific tRNA(Ile) that contains the anticodon CAU, in an ATP-dependent manner. Cytidine is converted to lysidine, thus changing the amino acid specificity of the tRNA from methionine to isoleucine.</text>
</comment>
<dbReference type="GO" id="GO:0006400">
    <property type="term" value="P:tRNA modification"/>
    <property type="evidence" value="ECO:0007669"/>
    <property type="project" value="UniProtKB-UniRule"/>
</dbReference>
<dbReference type="OrthoDB" id="9807403at2"/>
<dbReference type="GO" id="GO:0032267">
    <property type="term" value="F:tRNA(Ile)-lysidine synthase activity"/>
    <property type="evidence" value="ECO:0007669"/>
    <property type="project" value="UniProtKB-EC"/>
</dbReference>
<sequence>MDLQDRVQQYILRHRMLEPGMGVLVGVSGGPDSVALLDVLYGLRAVLGISITVAHLNHRLRGAEAEADARYVRKLAEKFGLPCIVEECDVPTFRKAERLSIQTAARELRYEFFARAARETGARRVALGHHADDQAETILHHFLRGTGPAGLAGIAPVRGLFIRPLLGIRRREIEAYCRARGLDPRLDPSNLDPVYTRNRLRAELLPLLETEYNPNLVTALLRLGEICRAENDYMEEQTETIFRRSAAPTDGCVRLDADRVAALPPAIGRRMIRRAWSELAGDPGALDFDHVERVLELARAAAGGKRLDLPRGIRVERQFAALVFSLGPDPAEYGAWHYVLVVPGRTELPEVGLLITTDIRPAEQAWRPETLQPGQAAVDLDTLTLPLVVRNRRPGDVFWPQGAGGRMKLKEFLINNKVLRPERDRIPLVFDGEGRLVWVAGYRIAEFCKLTPGTRSVLLLTVSEPGPGVV</sequence>
<comment type="domain">
    <text evidence="8">The N-terminal region contains the highly conserved SGGXDS motif, predicted to be a P-loop motif involved in ATP binding.</text>
</comment>
<dbReference type="RefSeq" id="WP_012301248.1">
    <property type="nucleotide sequence ID" value="NC_010424.1"/>
</dbReference>
<dbReference type="AlphaFoldDB" id="B1I1P2"/>
<dbReference type="GO" id="GO:0005524">
    <property type="term" value="F:ATP binding"/>
    <property type="evidence" value="ECO:0007669"/>
    <property type="project" value="UniProtKB-UniRule"/>
</dbReference>
<dbReference type="EMBL" id="CP000860">
    <property type="protein sequence ID" value="ACA58654.1"/>
    <property type="molecule type" value="Genomic_DNA"/>
</dbReference>
<dbReference type="GO" id="GO:0005737">
    <property type="term" value="C:cytoplasm"/>
    <property type="evidence" value="ECO:0007669"/>
    <property type="project" value="UniProtKB-SubCell"/>
</dbReference>